<proteinExistence type="inferred from homology"/>
<feature type="domain" description="Strawberry notch helicase C" evidence="2">
    <location>
        <begin position="917"/>
        <end position="1171"/>
    </location>
</feature>
<evidence type="ECO:0000313" key="4">
    <source>
        <dbReference type="EMBL" id="RFC61833.1"/>
    </source>
</evidence>
<evidence type="ECO:0000259" key="3">
    <source>
        <dbReference type="Pfam" id="PF13872"/>
    </source>
</evidence>
<evidence type="ECO:0000256" key="1">
    <source>
        <dbReference type="ARBA" id="ARBA00006992"/>
    </source>
</evidence>
<dbReference type="InterPro" id="IPR029063">
    <property type="entry name" value="SAM-dependent_MTases_sf"/>
</dbReference>
<protein>
    <submittedName>
        <fullName evidence="4">Methylase</fullName>
    </submittedName>
</protein>
<evidence type="ECO:0000313" key="5">
    <source>
        <dbReference type="Proteomes" id="UP000264310"/>
    </source>
</evidence>
<dbReference type="SUPFAM" id="SSF52540">
    <property type="entry name" value="P-loop containing nucleoside triphosphate hydrolases"/>
    <property type="match status" value="1"/>
</dbReference>
<keyword evidence="4" id="KW-0808">Transferase</keyword>
<dbReference type="InterPro" id="IPR026937">
    <property type="entry name" value="SBNO_Helicase_C_dom"/>
</dbReference>
<gene>
    <name evidence="4" type="ORF">DYI37_19300</name>
</gene>
<dbReference type="Pfam" id="PF13871">
    <property type="entry name" value="Helicase_C_4"/>
    <property type="match status" value="1"/>
</dbReference>
<keyword evidence="5" id="KW-1185">Reference proteome</keyword>
<dbReference type="InterPro" id="IPR039187">
    <property type="entry name" value="SNO_AAA"/>
</dbReference>
<dbReference type="InterPro" id="IPR027417">
    <property type="entry name" value="P-loop_NTPase"/>
</dbReference>
<dbReference type="InterPro" id="IPR026741">
    <property type="entry name" value="SNO"/>
</dbReference>
<keyword evidence="4" id="KW-0489">Methyltransferase</keyword>
<dbReference type="Pfam" id="PF13872">
    <property type="entry name" value="AAA_34"/>
    <property type="match status" value="1"/>
</dbReference>
<dbReference type="SUPFAM" id="SSF53335">
    <property type="entry name" value="S-adenosyl-L-methionine-dependent methyltransferases"/>
    <property type="match status" value="1"/>
</dbReference>
<accession>A0A371WXX5</accession>
<dbReference type="EMBL" id="QURL01000014">
    <property type="protein sequence ID" value="RFC61833.1"/>
    <property type="molecule type" value="Genomic_DNA"/>
</dbReference>
<dbReference type="GO" id="GO:0032259">
    <property type="term" value="P:methylation"/>
    <property type="evidence" value="ECO:0007669"/>
    <property type="project" value="UniProtKB-KW"/>
</dbReference>
<dbReference type="RefSeq" id="WP_116684908.1">
    <property type="nucleotide sequence ID" value="NZ_QURL01000014.1"/>
</dbReference>
<dbReference type="PANTHER" id="PTHR12706">
    <property type="entry name" value="STRAWBERRY NOTCH-RELATED"/>
    <property type="match status" value="1"/>
</dbReference>
<dbReference type="Gene3D" id="3.40.50.150">
    <property type="entry name" value="Vaccinia Virus protein VP39"/>
    <property type="match status" value="1"/>
</dbReference>
<dbReference type="Gene3D" id="3.40.50.300">
    <property type="entry name" value="P-loop containing nucleotide triphosphate hydrolases"/>
    <property type="match status" value="1"/>
</dbReference>
<comment type="caution">
    <text evidence="4">The sequence shown here is derived from an EMBL/GenBank/DDBJ whole genome shotgun (WGS) entry which is preliminary data.</text>
</comment>
<comment type="similarity">
    <text evidence="1">Belongs to the SBNO family.</text>
</comment>
<name>A0A371WXX5_9HYPH</name>
<evidence type="ECO:0000259" key="2">
    <source>
        <dbReference type="Pfam" id="PF13871"/>
    </source>
</evidence>
<dbReference type="PANTHER" id="PTHR12706:SF30">
    <property type="entry name" value="PROTEIN STRAWBERRY NOTCH-RELATED"/>
    <property type="match status" value="1"/>
</dbReference>
<dbReference type="OrthoDB" id="270332at2"/>
<dbReference type="GO" id="GO:0006355">
    <property type="term" value="P:regulation of DNA-templated transcription"/>
    <property type="evidence" value="ECO:0007669"/>
    <property type="project" value="InterPro"/>
</dbReference>
<dbReference type="GO" id="GO:0008168">
    <property type="term" value="F:methyltransferase activity"/>
    <property type="evidence" value="ECO:0007669"/>
    <property type="project" value="UniProtKB-KW"/>
</dbReference>
<reference evidence="4 5" key="1">
    <citation type="submission" date="2018-08" db="EMBL/GenBank/DDBJ databases">
        <title>Fulvimarina sp. 85, whole genome shotgun sequence.</title>
        <authorList>
            <person name="Tuo L."/>
        </authorList>
    </citation>
    <scope>NUCLEOTIDE SEQUENCE [LARGE SCALE GENOMIC DNA]</scope>
    <source>
        <strain evidence="4 5">85</strain>
    </source>
</reference>
<organism evidence="4 5">
    <name type="scientific">Fulvimarina endophytica</name>
    <dbReference type="NCBI Taxonomy" id="2293836"/>
    <lineage>
        <taxon>Bacteria</taxon>
        <taxon>Pseudomonadati</taxon>
        <taxon>Pseudomonadota</taxon>
        <taxon>Alphaproteobacteria</taxon>
        <taxon>Hyphomicrobiales</taxon>
        <taxon>Aurantimonadaceae</taxon>
        <taxon>Fulvimarina</taxon>
    </lineage>
</organism>
<sequence length="1452" mass="158077">MNLFDANPGLFLEPAKIETHRAIFQAATALSRILEQGRKIDAKVQRQVMEATFGGSDAEGRWTWKDAYEAGEVAQLLFLKKFGAAMRRKTPEAAAYLGMIERLASLVPTQTKRSEESVALQQFSTPLPLAFAAAEAGAIGEDDLVLEPSAGTGMLAVFARNAGASLALNEYAETRAELLAQIFETRSVTRFDAATIHDRLDAAVVPSVVIMNPPFSAAPKVDGRYKSATVRHIRSALLRLAPKGRLVCITGSSFAPMTPAWRDAFIELQSFGRVAFSATIAGSAYAKHGTTTETRLTVIDKIAAEDAAHFPDTVHADTAADLLSLITAHCPDRAAPAASRPSSPVRAPVVQNLKSLREQAKAETRELELARSRHKLDGIAHGPVEYLPRAWSPTTTALTASLYEPYEVQTISIEGAGEHPTQLVQSAAMASVAPPLPTYQPVLPTVLLTGGLLSEAQIETIVYAGESHAKFLKGEWTNDAENGHLIRAVLGEGFKLRQGFFLGDGTGCGKGRQVAGIILDNWLQGRRKAVWLSKSDKLIEDAQRDWTALGGAASDIVPLSRFKQGSEVRLNEGILFVTYATLRSAERQHGETVKASRLTQVTDWLGAEFEGVIAFDEAHAMANAGGGKSDRGEVKPSQQGKAGLLLQDAVPGARVVYVSATGATEVGNLAYASRLGLWMTGDFPFSTRADFVASMEAGGIAAMEVISRDLKALGLYTARSVSYEGVEYEMLVHELTPAQIGIYDSYADAFQIIHSHLDKAMEAAGITSAEGTMNAQAKSAARSAFESNKQRFFQHLICAMKCPSLIKAIEGDVEAGHSSVIQVVSTSEALMERRLAEIPASEWGDLTVDVTPREYVLDYLAHSFPTQLFEPYTDEDGNLRSKPVMDEDGNPVFCREAEEARDAMIEHLGSLAPVQSALDQLIWHFGTDTVAEVTGRSRRVVKTTDGKLKVANRPASSNLSETSAFQNDDKRVLIFSDAGGTGRSYHADLAAKNQRLRVHYLLEPGWRADNAIQGLGRTHRTNQAQPPLFRPCATNVQGEKRFLSTIARRLDTLGAITRGQRQTGGQGMFRAEDNLESTYAKLALRRFFAALYMGGIKACSLSRFEEMTGLDLLDSDGTLKDELPPISRFLNRCLALRIEMQNAVFSDFTEILDGIVEAAIAGGTFDAGLETLTAESFKIVERTDIFEAAASGAKTTALTVEETQRNRPLTLDAVREMARGVSDARLLVNEQSGRAAIEMPTSGIMNDDGGIIERVRLYRPMAREAMTLLEMSGTHWKPVTDEAFEAAWNAEIASIPEFSTSRITIVSGLLLPIWDRLPEENMRVYRLQSDDGERVIGRLVTVDQLSTVYAKLGLNCTVTLTAEEAHTAVMDRAKTITVGHQLTLRRSRVMDAARMEVLGFDPETLKVLKSLGCKTEIISWKTRAFVPLMDLTVLTALLDQFQHPANPEKIAA</sequence>
<feature type="domain" description="Strawberry notch AAA" evidence="3">
    <location>
        <begin position="418"/>
        <end position="744"/>
    </location>
</feature>
<dbReference type="Proteomes" id="UP000264310">
    <property type="component" value="Unassembled WGS sequence"/>
</dbReference>